<dbReference type="FunFam" id="1.25.40.20:FF:000300">
    <property type="entry name" value="S-acyltransferase"/>
    <property type="match status" value="1"/>
</dbReference>
<dbReference type="Gene3D" id="1.25.40.20">
    <property type="entry name" value="Ankyrin repeat-containing domain"/>
    <property type="match status" value="2"/>
</dbReference>
<evidence type="ECO:0000256" key="10">
    <source>
        <dbReference type="ARBA" id="ARBA00023136"/>
    </source>
</evidence>
<dbReference type="PROSITE" id="PS50297">
    <property type="entry name" value="ANK_REP_REGION"/>
    <property type="match status" value="3"/>
</dbReference>
<dbReference type="GO" id="GO:0000139">
    <property type="term" value="C:Golgi membrane"/>
    <property type="evidence" value="ECO:0007669"/>
    <property type="project" value="UniProtKB-SubCell"/>
</dbReference>
<organism evidence="18 19">
    <name type="scientific">Camellia sinensis var. sinensis</name>
    <name type="common">China tea</name>
    <dbReference type="NCBI Taxonomy" id="542762"/>
    <lineage>
        <taxon>Eukaryota</taxon>
        <taxon>Viridiplantae</taxon>
        <taxon>Streptophyta</taxon>
        <taxon>Embryophyta</taxon>
        <taxon>Tracheophyta</taxon>
        <taxon>Spermatophyta</taxon>
        <taxon>Magnoliopsida</taxon>
        <taxon>eudicotyledons</taxon>
        <taxon>Gunneridae</taxon>
        <taxon>Pentapetalae</taxon>
        <taxon>asterids</taxon>
        <taxon>Ericales</taxon>
        <taxon>Theaceae</taxon>
        <taxon>Camellia</taxon>
    </lineage>
</organism>
<proteinExistence type="inferred from homology"/>
<comment type="domain">
    <text evidence="15">The DHHC domain is required for palmitoyltransferase activity.</text>
</comment>
<dbReference type="SMART" id="SM00248">
    <property type="entry name" value="ANK"/>
    <property type="match status" value="6"/>
</dbReference>
<dbReference type="EC" id="2.3.1.225" evidence="15"/>
<evidence type="ECO:0000256" key="3">
    <source>
        <dbReference type="ARBA" id="ARBA00008574"/>
    </source>
</evidence>
<dbReference type="FunFam" id="1.25.40.20:FF:000334">
    <property type="entry name" value="S-acyltransferase"/>
    <property type="match status" value="1"/>
</dbReference>
<evidence type="ECO:0000256" key="1">
    <source>
        <dbReference type="ARBA" id="ARBA00004127"/>
    </source>
</evidence>
<name>A0A4S4DHQ6_CAMSN</name>
<evidence type="ECO:0000256" key="5">
    <source>
        <dbReference type="ARBA" id="ARBA00022692"/>
    </source>
</evidence>
<reference evidence="18 19" key="1">
    <citation type="journal article" date="2018" name="Proc. Natl. Acad. Sci. U.S.A.">
        <title>Draft genome sequence of Camellia sinensis var. sinensis provides insights into the evolution of the tea genome and tea quality.</title>
        <authorList>
            <person name="Wei C."/>
            <person name="Yang H."/>
            <person name="Wang S."/>
            <person name="Zhao J."/>
            <person name="Liu C."/>
            <person name="Gao L."/>
            <person name="Xia E."/>
            <person name="Lu Y."/>
            <person name="Tai Y."/>
            <person name="She G."/>
            <person name="Sun J."/>
            <person name="Cao H."/>
            <person name="Tong W."/>
            <person name="Gao Q."/>
            <person name="Li Y."/>
            <person name="Deng W."/>
            <person name="Jiang X."/>
            <person name="Wang W."/>
            <person name="Chen Q."/>
            <person name="Zhang S."/>
            <person name="Li H."/>
            <person name="Wu J."/>
            <person name="Wang P."/>
            <person name="Li P."/>
            <person name="Shi C."/>
            <person name="Zheng F."/>
            <person name="Jian J."/>
            <person name="Huang B."/>
            <person name="Shan D."/>
            <person name="Shi M."/>
            <person name="Fang C."/>
            <person name="Yue Y."/>
            <person name="Li F."/>
            <person name="Li D."/>
            <person name="Wei S."/>
            <person name="Han B."/>
            <person name="Jiang C."/>
            <person name="Yin Y."/>
            <person name="Xia T."/>
            <person name="Zhang Z."/>
            <person name="Bennetzen J.L."/>
            <person name="Zhao S."/>
            <person name="Wan X."/>
        </authorList>
    </citation>
    <scope>NUCLEOTIDE SEQUENCE [LARGE SCALE GENOMIC DNA]</scope>
    <source>
        <strain evidence="19">cv. Shuchazao</strain>
        <tissue evidence="18">Leaf</tissue>
    </source>
</reference>
<dbReference type="PROSITE" id="PS50216">
    <property type="entry name" value="DHHC"/>
    <property type="match status" value="1"/>
</dbReference>
<evidence type="ECO:0000256" key="14">
    <source>
        <dbReference type="PROSITE-ProRule" id="PRU00023"/>
    </source>
</evidence>
<keyword evidence="15" id="KW-0012">Acyltransferase</keyword>
<feature type="compositionally biased region" description="Gly residues" evidence="16">
    <location>
        <begin position="25"/>
        <end position="42"/>
    </location>
</feature>
<keyword evidence="7 15" id="KW-1133">Transmembrane helix</keyword>
<dbReference type="SUPFAM" id="SSF48403">
    <property type="entry name" value="Ankyrin repeat"/>
    <property type="match status" value="1"/>
</dbReference>
<dbReference type="PANTHER" id="PTHR24161:SF17">
    <property type="entry name" value="PALMITOYLTRANSFERASE"/>
    <property type="match status" value="1"/>
</dbReference>
<feature type="repeat" description="ANK" evidence="14">
    <location>
        <begin position="81"/>
        <end position="113"/>
    </location>
</feature>
<feature type="compositionally biased region" description="Acidic residues" evidence="16">
    <location>
        <begin position="1"/>
        <end position="10"/>
    </location>
</feature>
<keyword evidence="5 15" id="KW-0812">Transmembrane</keyword>
<evidence type="ECO:0000256" key="6">
    <source>
        <dbReference type="ARBA" id="ARBA00022737"/>
    </source>
</evidence>
<dbReference type="PANTHER" id="PTHR24161">
    <property type="entry name" value="ANK_REP_REGION DOMAIN-CONTAINING PROTEIN-RELATED"/>
    <property type="match status" value="1"/>
</dbReference>
<comment type="subcellular location">
    <subcellularLocation>
        <location evidence="1">Endomembrane system</location>
        <topology evidence="1">Multi-pass membrane protein</topology>
    </subcellularLocation>
    <subcellularLocation>
        <location evidence="2">Golgi apparatus membrane</location>
    </subcellularLocation>
</comment>
<feature type="repeat" description="ANK" evidence="14">
    <location>
        <begin position="171"/>
        <end position="203"/>
    </location>
</feature>
<dbReference type="PROSITE" id="PS50088">
    <property type="entry name" value="ANK_REPEAT"/>
    <property type="match status" value="4"/>
</dbReference>
<comment type="catalytic activity">
    <reaction evidence="13 15">
        <text>L-cysteinyl-[protein] + hexadecanoyl-CoA = S-hexadecanoyl-L-cysteinyl-[protein] + CoA</text>
        <dbReference type="Rhea" id="RHEA:36683"/>
        <dbReference type="Rhea" id="RHEA-COMP:10131"/>
        <dbReference type="Rhea" id="RHEA-COMP:11032"/>
        <dbReference type="ChEBI" id="CHEBI:29950"/>
        <dbReference type="ChEBI" id="CHEBI:57287"/>
        <dbReference type="ChEBI" id="CHEBI:57379"/>
        <dbReference type="ChEBI" id="CHEBI:74151"/>
        <dbReference type="EC" id="2.3.1.225"/>
    </reaction>
</comment>
<feature type="transmembrane region" description="Helical" evidence="15">
    <location>
        <begin position="337"/>
        <end position="358"/>
    </location>
</feature>
<sequence length="755" mass="82419">MASEIEVVEEIESRDRESAAAAAAAGGGEAEIGGGGGGGGGGGEDESLRNDVYTAAAYGDLEKLQRLVECEGCSVSEPDGLGYYALQWAALNNRTAAAQYIIEHGGDVNASDLTGQTALHWSAVRGAIQVAELLLQEGARTTHVAAQYGQTAFLYHIVTKWNADPDVPDNDGRSPLHWAAYKGFADCIRLLLFLDAYRGRQDKEGCTPLHWAAIRGNLEACTVLVQAGKKEDLMVTDNTGLTPAQLASDKNHRQVAFFLVVILTGLSELSLDVASWHLSILKGNARRLLDKRCDGNSRLGRLSKLGLAPFLWCIIFLLLVTYIHAVIMASNLPKLTAGFALLAWLGVLLATAGLVLFYRCSRRVLAVSPIKKSLNYVSPVCPRAGHRHGIDFGVSMLHRFHVNGDLLLFYFRRVLAVSPIKKSLNYVSPVCPRAGHRHGIDFGVSMLHRFHVNGDLLLFYFSKDPGFIRMNVHDSQSVKDDEPLLKIEINNPALLAGNWSQLCATCKIVRPLRAKHCSTCDRCVEQFDHHCPWVSNCIGKKNKWDFFLFLILEVSAMLITGAVTLARVVTDPMAPSYFGAWVNHAGTQHIGAISFLIVDFFLFSGVAALTAMQASQISRNITTNEMTNALRYSYLRGPGGRFRNPYDHGCKKNCSDFLINGYNEDIEHNEEPAESEGIGMVQMTRNSTVQNGVGHSHHQTNGNSHVINVSNNPKNHQGHVHSSQCSHSNHGKTEPVPLGLGLGLGRNNARSVVAS</sequence>
<evidence type="ECO:0000313" key="18">
    <source>
        <dbReference type="EMBL" id="THG02331.1"/>
    </source>
</evidence>
<evidence type="ECO:0000256" key="4">
    <source>
        <dbReference type="ARBA" id="ARBA00022679"/>
    </source>
</evidence>
<evidence type="ECO:0000256" key="12">
    <source>
        <dbReference type="ARBA" id="ARBA00023288"/>
    </source>
</evidence>
<evidence type="ECO:0000256" key="2">
    <source>
        <dbReference type="ARBA" id="ARBA00004394"/>
    </source>
</evidence>
<dbReference type="STRING" id="542762.A0A4S4DHQ6"/>
<feature type="transmembrane region" description="Helical" evidence="15">
    <location>
        <begin position="546"/>
        <end position="569"/>
    </location>
</feature>
<dbReference type="InterPro" id="IPR001594">
    <property type="entry name" value="Palmitoyltrfase_DHHC"/>
</dbReference>
<keyword evidence="6" id="KW-0677">Repeat</keyword>
<feature type="transmembrane region" description="Helical" evidence="15">
    <location>
        <begin position="302"/>
        <end position="325"/>
    </location>
</feature>
<feature type="region of interest" description="Disordered" evidence="16">
    <location>
        <begin position="1"/>
        <end position="46"/>
    </location>
</feature>
<feature type="transmembrane region" description="Helical" evidence="15">
    <location>
        <begin position="255"/>
        <end position="281"/>
    </location>
</feature>
<dbReference type="EMBL" id="SDRB02011217">
    <property type="protein sequence ID" value="THG02331.1"/>
    <property type="molecule type" value="Genomic_DNA"/>
</dbReference>
<evidence type="ECO:0000313" key="19">
    <source>
        <dbReference type="Proteomes" id="UP000306102"/>
    </source>
</evidence>
<dbReference type="GO" id="GO:0019706">
    <property type="term" value="F:protein-cysteine S-palmitoyltransferase activity"/>
    <property type="evidence" value="ECO:0007669"/>
    <property type="project" value="UniProtKB-EC"/>
</dbReference>
<evidence type="ECO:0000256" key="13">
    <source>
        <dbReference type="ARBA" id="ARBA00048048"/>
    </source>
</evidence>
<feature type="repeat" description="ANK" evidence="14">
    <location>
        <begin position="204"/>
        <end position="236"/>
    </location>
</feature>
<keyword evidence="19" id="KW-1185">Reference proteome</keyword>
<dbReference type="Proteomes" id="UP000306102">
    <property type="component" value="Unassembled WGS sequence"/>
</dbReference>
<dbReference type="AlphaFoldDB" id="A0A4S4DHQ6"/>
<evidence type="ECO:0000256" key="15">
    <source>
        <dbReference type="RuleBase" id="RU079119"/>
    </source>
</evidence>
<evidence type="ECO:0000256" key="7">
    <source>
        <dbReference type="ARBA" id="ARBA00022989"/>
    </source>
</evidence>
<evidence type="ECO:0000256" key="11">
    <source>
        <dbReference type="ARBA" id="ARBA00023139"/>
    </source>
</evidence>
<feature type="compositionally biased region" description="Polar residues" evidence="16">
    <location>
        <begin position="691"/>
        <end position="728"/>
    </location>
</feature>
<accession>A0A4S4DHQ6</accession>
<evidence type="ECO:0000259" key="17">
    <source>
        <dbReference type="Pfam" id="PF01529"/>
    </source>
</evidence>
<evidence type="ECO:0000256" key="8">
    <source>
        <dbReference type="ARBA" id="ARBA00023034"/>
    </source>
</evidence>
<feature type="transmembrane region" description="Helical" evidence="15">
    <location>
        <begin position="589"/>
        <end position="611"/>
    </location>
</feature>
<evidence type="ECO:0000256" key="16">
    <source>
        <dbReference type="SAM" id="MobiDB-lite"/>
    </source>
</evidence>
<keyword evidence="9 14" id="KW-0040">ANK repeat</keyword>
<feature type="domain" description="Palmitoyltransferase DHHC" evidence="17">
    <location>
        <begin position="501"/>
        <end position="628"/>
    </location>
</feature>
<keyword evidence="11" id="KW-0564">Palmitate</keyword>
<evidence type="ECO:0000256" key="9">
    <source>
        <dbReference type="ARBA" id="ARBA00023043"/>
    </source>
</evidence>
<keyword evidence="4 15" id="KW-0808">Transferase</keyword>
<dbReference type="Pfam" id="PF12796">
    <property type="entry name" value="Ank_2"/>
    <property type="match status" value="2"/>
</dbReference>
<dbReference type="Pfam" id="PF01529">
    <property type="entry name" value="DHHC"/>
    <property type="match status" value="1"/>
</dbReference>
<gene>
    <name evidence="18" type="ORF">TEA_021173</name>
</gene>
<dbReference type="InterPro" id="IPR036770">
    <property type="entry name" value="Ankyrin_rpt-contain_sf"/>
</dbReference>
<keyword evidence="10 15" id="KW-0472">Membrane</keyword>
<feature type="region of interest" description="Disordered" evidence="16">
    <location>
        <begin position="691"/>
        <end position="755"/>
    </location>
</feature>
<comment type="similarity">
    <text evidence="3 15">Belongs to the DHHC palmitoyltransferase family.</text>
</comment>
<feature type="repeat" description="ANK" evidence="14">
    <location>
        <begin position="114"/>
        <end position="146"/>
    </location>
</feature>
<keyword evidence="8" id="KW-0333">Golgi apparatus</keyword>
<dbReference type="InterPro" id="IPR002110">
    <property type="entry name" value="Ankyrin_rpt"/>
</dbReference>
<keyword evidence="12" id="KW-0449">Lipoprotein</keyword>
<comment type="caution">
    <text evidence="18">The sequence shown here is derived from an EMBL/GenBank/DDBJ whole genome shotgun (WGS) entry which is preliminary data.</text>
</comment>
<protein>
    <recommendedName>
        <fullName evidence="15">S-acyltransferase</fullName>
        <ecNumber evidence="15">2.3.1.225</ecNumber>
    </recommendedName>
    <alternativeName>
        <fullName evidence="15">Palmitoyltransferase</fullName>
    </alternativeName>
</protein>